<evidence type="ECO:0000313" key="2">
    <source>
        <dbReference type="EMBL" id="MPL62833.1"/>
    </source>
</evidence>
<evidence type="ECO:0000256" key="1">
    <source>
        <dbReference type="SAM" id="Phobius"/>
    </source>
</evidence>
<feature type="transmembrane region" description="Helical" evidence="1">
    <location>
        <begin position="7"/>
        <end position="27"/>
    </location>
</feature>
<accession>A0A644T7C7</accession>
<keyword evidence="1" id="KW-0472">Membrane</keyword>
<proteinExistence type="predicted"/>
<keyword evidence="1" id="KW-0812">Transmembrane</keyword>
<dbReference type="AlphaFoldDB" id="A0A644T7C7"/>
<gene>
    <name evidence="2" type="ORF">SDC9_08453</name>
</gene>
<protein>
    <submittedName>
        <fullName evidence="2">Uncharacterized protein</fullName>
    </submittedName>
</protein>
<keyword evidence="1" id="KW-1133">Transmembrane helix</keyword>
<sequence length="85" mass="9680">MNKEKDFIVLTSCVAIGIIIASGLAVVIQRWEVIPVTIFGFLMFPLILLQNKEKFAHITENLENIVFMITLVIIIVSFILLYKPM</sequence>
<dbReference type="EMBL" id="VSSQ01000019">
    <property type="protein sequence ID" value="MPL62833.1"/>
    <property type="molecule type" value="Genomic_DNA"/>
</dbReference>
<name>A0A644T7C7_9ZZZZ</name>
<reference evidence="2" key="1">
    <citation type="submission" date="2019-08" db="EMBL/GenBank/DDBJ databases">
        <authorList>
            <person name="Kucharzyk K."/>
            <person name="Murdoch R.W."/>
            <person name="Higgins S."/>
            <person name="Loffler F."/>
        </authorList>
    </citation>
    <scope>NUCLEOTIDE SEQUENCE</scope>
</reference>
<feature type="transmembrane region" description="Helical" evidence="1">
    <location>
        <begin position="33"/>
        <end position="49"/>
    </location>
</feature>
<feature type="transmembrane region" description="Helical" evidence="1">
    <location>
        <begin position="61"/>
        <end position="82"/>
    </location>
</feature>
<organism evidence="2">
    <name type="scientific">bioreactor metagenome</name>
    <dbReference type="NCBI Taxonomy" id="1076179"/>
    <lineage>
        <taxon>unclassified sequences</taxon>
        <taxon>metagenomes</taxon>
        <taxon>ecological metagenomes</taxon>
    </lineage>
</organism>
<comment type="caution">
    <text evidence="2">The sequence shown here is derived from an EMBL/GenBank/DDBJ whole genome shotgun (WGS) entry which is preliminary data.</text>
</comment>